<dbReference type="InterPro" id="IPR027417">
    <property type="entry name" value="P-loop_NTPase"/>
</dbReference>
<evidence type="ECO:0000259" key="8">
    <source>
        <dbReference type="PROSITE" id="PS51192"/>
    </source>
</evidence>
<dbReference type="Pfam" id="PF00271">
    <property type="entry name" value="Helicase_C"/>
    <property type="match status" value="1"/>
</dbReference>
<keyword evidence="11" id="KW-1185">Reference proteome</keyword>
<evidence type="ECO:0000256" key="2">
    <source>
        <dbReference type="ARBA" id="ARBA00023125"/>
    </source>
</evidence>
<dbReference type="SMART" id="SM00490">
    <property type="entry name" value="HELICc"/>
    <property type="match status" value="1"/>
</dbReference>
<dbReference type="InterPro" id="IPR001650">
    <property type="entry name" value="Helicase_C-like"/>
</dbReference>
<evidence type="ECO:0000256" key="4">
    <source>
        <dbReference type="ARBA" id="ARBA00023242"/>
    </source>
</evidence>
<protein>
    <recommendedName>
        <fullName evidence="6">DNA 3'-5' helicase</fullName>
        <ecNumber evidence="6">5.6.2.4</ecNumber>
    </recommendedName>
    <alternativeName>
        <fullName evidence="7">DNA 3'-5' helicase BLM</fullName>
    </alternativeName>
</protein>
<name>A0ABN8N3J8_9CNID</name>
<evidence type="ECO:0000256" key="3">
    <source>
        <dbReference type="ARBA" id="ARBA00023235"/>
    </source>
</evidence>
<dbReference type="PANTHER" id="PTHR13710">
    <property type="entry name" value="DNA HELICASE RECQ FAMILY MEMBER"/>
    <property type="match status" value="1"/>
</dbReference>
<proteinExistence type="inferred from homology"/>
<evidence type="ECO:0000256" key="1">
    <source>
        <dbReference type="ARBA" id="ARBA00005446"/>
    </source>
</evidence>
<accession>A0ABN8N3J8</accession>
<dbReference type="Gene3D" id="3.40.50.300">
    <property type="entry name" value="P-loop containing nucleotide triphosphate hydrolases"/>
    <property type="match status" value="2"/>
</dbReference>
<reference evidence="10 11" key="1">
    <citation type="submission" date="2022-05" db="EMBL/GenBank/DDBJ databases">
        <authorList>
            <consortium name="Genoscope - CEA"/>
            <person name="William W."/>
        </authorList>
    </citation>
    <scope>NUCLEOTIDE SEQUENCE [LARGE SCALE GENOMIC DNA]</scope>
</reference>
<dbReference type="PROSITE" id="PS51192">
    <property type="entry name" value="HELICASE_ATP_BIND_1"/>
    <property type="match status" value="1"/>
</dbReference>
<evidence type="ECO:0000256" key="7">
    <source>
        <dbReference type="ARBA" id="ARBA00044542"/>
    </source>
</evidence>
<dbReference type="PANTHER" id="PTHR13710:SF153">
    <property type="entry name" value="RECQ-LIKE DNA HELICASE BLM"/>
    <property type="match status" value="1"/>
</dbReference>
<comment type="caution">
    <text evidence="10">The sequence shown here is derived from an EMBL/GenBank/DDBJ whole genome shotgun (WGS) entry which is preliminary data.</text>
</comment>
<evidence type="ECO:0000259" key="9">
    <source>
        <dbReference type="PROSITE" id="PS51194"/>
    </source>
</evidence>
<keyword evidence="2" id="KW-0238">DNA-binding</keyword>
<dbReference type="EMBL" id="CALNXK010000008">
    <property type="protein sequence ID" value="CAH3040789.1"/>
    <property type="molecule type" value="Genomic_DNA"/>
</dbReference>
<evidence type="ECO:0000256" key="6">
    <source>
        <dbReference type="ARBA" id="ARBA00034808"/>
    </source>
</evidence>
<comment type="similarity">
    <text evidence="1">Belongs to the helicase family. RecQ subfamily.</text>
</comment>
<organism evidence="10 11">
    <name type="scientific">Porites lobata</name>
    <dbReference type="NCBI Taxonomy" id="104759"/>
    <lineage>
        <taxon>Eukaryota</taxon>
        <taxon>Metazoa</taxon>
        <taxon>Cnidaria</taxon>
        <taxon>Anthozoa</taxon>
        <taxon>Hexacorallia</taxon>
        <taxon>Scleractinia</taxon>
        <taxon>Fungiina</taxon>
        <taxon>Poritidae</taxon>
        <taxon>Porites</taxon>
    </lineage>
</organism>
<keyword evidence="3" id="KW-0413">Isomerase</keyword>
<evidence type="ECO:0000313" key="10">
    <source>
        <dbReference type="EMBL" id="CAH3040789.1"/>
    </source>
</evidence>
<feature type="domain" description="Helicase C-terminal" evidence="9">
    <location>
        <begin position="156"/>
        <end position="323"/>
    </location>
</feature>
<dbReference type="EC" id="5.6.2.4" evidence="6"/>
<evidence type="ECO:0000313" key="11">
    <source>
        <dbReference type="Proteomes" id="UP001159405"/>
    </source>
</evidence>
<evidence type="ECO:0000256" key="5">
    <source>
        <dbReference type="ARBA" id="ARBA00034617"/>
    </source>
</evidence>
<keyword evidence="4" id="KW-0539">Nucleus</keyword>
<comment type="catalytic activity">
    <reaction evidence="5">
        <text>Couples ATP hydrolysis with the unwinding of duplex DNA by translocating in the 3'-5' direction.</text>
        <dbReference type="EC" id="5.6.2.4"/>
    </reaction>
</comment>
<gene>
    <name evidence="10" type="ORF">PLOB_00045434</name>
</gene>
<dbReference type="PROSITE" id="PS51194">
    <property type="entry name" value="HELICASE_CTER"/>
    <property type="match status" value="1"/>
</dbReference>
<dbReference type="SUPFAM" id="SSF52540">
    <property type="entry name" value="P-loop containing nucleoside triphosphate hydrolases"/>
    <property type="match status" value="1"/>
</dbReference>
<dbReference type="InterPro" id="IPR014001">
    <property type="entry name" value="Helicase_ATP-bd"/>
</dbReference>
<feature type="domain" description="Helicase ATP-binding" evidence="8">
    <location>
        <begin position="1"/>
        <end position="133"/>
    </location>
</feature>
<sequence length="458" mass="52507">MKDQVSRLSLLGVSAISLSDISSAAEIKKVESGEFSIVYGSPESWLGDIRWRRMLASETYKSYVRAVAVDEAHVICHWGKSKSNNLAAFRVWFSRLHEMRSLLPHTPFVALTATATKDTRDTIFEVLIMKEPHIVEENPNKPNIAYVVKYMERNARLSDYFHWIAKEVIDKHSMATRTIIYCQTIKQCAVVYSTLKTLIGDKIYVDPQNKDLKRVVLEMLHSCSPKSNKDLILESFQCDEGHIRILVATIAFGMGVDCKKVYRTIHFGPAKNVESYLQESGRAGRDGSQCTAYLLYQGMQLIHVDQDIKSYIKSNGCRRKQLLQYFDVDCSPQNPAHLCCDNCSVMCECGTYECKPLAYPLCRADLHLNSKRKRSATEEQKTTLVNKLAAYHKKLHTNLLQRDASGKMKFFTNPKFLLGFSDLQIQQVAEHCNEFFLCRTFVLWWRYGICSMHLKFTQ</sequence>
<dbReference type="Proteomes" id="UP001159405">
    <property type="component" value="Unassembled WGS sequence"/>
</dbReference>